<dbReference type="SMART" id="SM00256">
    <property type="entry name" value="FBOX"/>
    <property type="match status" value="1"/>
</dbReference>
<feature type="region of interest" description="Disordered" evidence="1">
    <location>
        <begin position="1"/>
        <end position="25"/>
    </location>
</feature>
<dbReference type="InterPro" id="IPR036047">
    <property type="entry name" value="F-box-like_dom_sf"/>
</dbReference>
<dbReference type="SUPFAM" id="SSF50965">
    <property type="entry name" value="Galactose oxidase, central domain"/>
    <property type="match status" value="1"/>
</dbReference>
<feature type="domain" description="F-box" evidence="2">
    <location>
        <begin position="23"/>
        <end position="71"/>
    </location>
</feature>
<dbReference type="InterPro" id="IPR013187">
    <property type="entry name" value="F-box-assoc_dom_typ3"/>
</dbReference>
<evidence type="ECO:0000259" key="2">
    <source>
        <dbReference type="PROSITE" id="PS50181"/>
    </source>
</evidence>
<dbReference type="Pfam" id="PF00646">
    <property type="entry name" value="F-box"/>
    <property type="match status" value="1"/>
</dbReference>
<accession>A0A540KKZ5</accession>
<dbReference type="AlphaFoldDB" id="A0A540KKZ5"/>
<dbReference type="Pfam" id="PF08268">
    <property type="entry name" value="FBA_3"/>
    <property type="match status" value="1"/>
</dbReference>
<keyword evidence="4" id="KW-1185">Reference proteome</keyword>
<dbReference type="InterPro" id="IPR011043">
    <property type="entry name" value="Gal_Oxase/kelch_b-propeller"/>
</dbReference>
<dbReference type="EMBL" id="VIEB01001146">
    <property type="protein sequence ID" value="TQD74881.1"/>
    <property type="molecule type" value="Genomic_DNA"/>
</dbReference>
<dbReference type="InterPro" id="IPR017451">
    <property type="entry name" value="F-box-assoc_interact_dom"/>
</dbReference>
<evidence type="ECO:0000256" key="1">
    <source>
        <dbReference type="SAM" id="MobiDB-lite"/>
    </source>
</evidence>
<comment type="caution">
    <text evidence="3">The sequence shown here is derived from an EMBL/GenBank/DDBJ whole genome shotgun (WGS) entry which is preliminary data.</text>
</comment>
<gene>
    <name evidence="3" type="ORF">C1H46_039586</name>
</gene>
<reference evidence="3 4" key="1">
    <citation type="journal article" date="2019" name="G3 (Bethesda)">
        <title>Sequencing of a Wild Apple (Malus baccata) Genome Unravels the Differences Between Cultivated and Wild Apple Species Regarding Disease Resistance and Cold Tolerance.</title>
        <authorList>
            <person name="Chen X."/>
        </authorList>
    </citation>
    <scope>NUCLEOTIDE SEQUENCE [LARGE SCALE GENOMIC DNA]</scope>
    <source>
        <strain evidence="4">cv. Shandingzi</strain>
        <tissue evidence="3">Leaves</tissue>
    </source>
</reference>
<dbReference type="STRING" id="106549.A0A540KKZ5"/>
<dbReference type="InterPro" id="IPR001810">
    <property type="entry name" value="F-box_dom"/>
</dbReference>
<dbReference type="PROSITE" id="PS50181">
    <property type="entry name" value="FBOX"/>
    <property type="match status" value="1"/>
</dbReference>
<proteinExistence type="predicted"/>
<name>A0A540KKZ5_MALBA</name>
<dbReference type="SUPFAM" id="SSF81383">
    <property type="entry name" value="F-box domain"/>
    <property type="match status" value="1"/>
</dbReference>
<dbReference type="PANTHER" id="PTHR31672:SF10">
    <property type="entry name" value="F-BOX DOMAIN-CONTAINING PROTEIN"/>
    <property type="match status" value="1"/>
</dbReference>
<evidence type="ECO:0000313" key="3">
    <source>
        <dbReference type="EMBL" id="TQD74881.1"/>
    </source>
</evidence>
<sequence>MDSDSELQQSKRRRSHQREDQSVTGLENLPHEIITEVTSRLPFSSLVKFRYVCRAWKNLAQDQHLRIFDALHNSNTADHNNLCLIFHCDYPIRNHIYFVDYPFHHGEKETMLVKKIHPPFCGSMPEFDVVGSCDGLLCLSDSLYNDAICIYNPFTRDHRELPKSVRFPNQEVIYGFGFHPITKEYKVVKIVYYSRRESWSRFRVYRPQSEVQVFTLGTSDWRSLGGTSHYLHHWPAQVLVNGRLHWVTWRKGYHPGRKLISFDLGDEQFREVPKPEGDGLSRWNYHVLVVRGCLAAFFYCSYGKLEMWVMEEYGVKESWVKKLTIGSYVPKTLKQDVDRSWKISKIVKRGRHVRVLCVLGSGQILLEYKSRALVVYEPSSGKFKDLLFQGMPKWFQTVVHGGTLNPIHTLVNM</sequence>
<dbReference type="PANTHER" id="PTHR31672">
    <property type="entry name" value="BNACNNG10540D PROTEIN"/>
    <property type="match status" value="1"/>
</dbReference>
<dbReference type="InterPro" id="IPR050796">
    <property type="entry name" value="SCF_F-box_component"/>
</dbReference>
<dbReference type="Proteomes" id="UP000315295">
    <property type="component" value="Unassembled WGS sequence"/>
</dbReference>
<protein>
    <recommendedName>
        <fullName evidence="2">F-box domain-containing protein</fullName>
    </recommendedName>
</protein>
<organism evidence="3 4">
    <name type="scientific">Malus baccata</name>
    <name type="common">Siberian crab apple</name>
    <name type="synonym">Pyrus baccata</name>
    <dbReference type="NCBI Taxonomy" id="106549"/>
    <lineage>
        <taxon>Eukaryota</taxon>
        <taxon>Viridiplantae</taxon>
        <taxon>Streptophyta</taxon>
        <taxon>Embryophyta</taxon>
        <taxon>Tracheophyta</taxon>
        <taxon>Spermatophyta</taxon>
        <taxon>Magnoliopsida</taxon>
        <taxon>eudicotyledons</taxon>
        <taxon>Gunneridae</taxon>
        <taxon>Pentapetalae</taxon>
        <taxon>rosids</taxon>
        <taxon>fabids</taxon>
        <taxon>Rosales</taxon>
        <taxon>Rosaceae</taxon>
        <taxon>Amygdaloideae</taxon>
        <taxon>Maleae</taxon>
        <taxon>Malus</taxon>
    </lineage>
</organism>
<dbReference type="NCBIfam" id="TIGR01640">
    <property type="entry name" value="F_box_assoc_1"/>
    <property type="match status" value="1"/>
</dbReference>
<dbReference type="Gene3D" id="1.20.1280.50">
    <property type="match status" value="1"/>
</dbReference>
<evidence type="ECO:0000313" key="4">
    <source>
        <dbReference type="Proteomes" id="UP000315295"/>
    </source>
</evidence>